<dbReference type="Proteomes" id="UP000572680">
    <property type="component" value="Unassembled WGS sequence"/>
</dbReference>
<gene>
    <name evidence="1" type="ORF">HNR61_007478</name>
</gene>
<evidence type="ECO:0000313" key="2">
    <source>
        <dbReference type="Proteomes" id="UP000572680"/>
    </source>
</evidence>
<sequence length="201" mass="21561">MSRVDAEQVTMLREVLSTTGWLERTGELGRALRAGARTPGGLLLVGTPADEPWHMAAHLDDESRLAGLPGLSPTLVRWSPPPDAPAHLRIGLDRLEGARRGETLLVVAEDDAPDPLLERVDDARRTGAVILALEGGDRELRGLAHEALTVPPGDPLVTFDGAQHLVSAAAGQEPFTPRRRERGLRGRLARLLETVSGPVVD</sequence>
<dbReference type="EMBL" id="JACJIA010000013">
    <property type="protein sequence ID" value="MBA8955796.1"/>
    <property type="molecule type" value="Genomic_DNA"/>
</dbReference>
<dbReference type="AlphaFoldDB" id="A0A7W3QQM4"/>
<organism evidence="1 2">
    <name type="scientific">Actinomadura namibiensis</name>
    <dbReference type="NCBI Taxonomy" id="182080"/>
    <lineage>
        <taxon>Bacteria</taxon>
        <taxon>Bacillati</taxon>
        <taxon>Actinomycetota</taxon>
        <taxon>Actinomycetes</taxon>
        <taxon>Streptosporangiales</taxon>
        <taxon>Thermomonosporaceae</taxon>
        <taxon>Actinomadura</taxon>
    </lineage>
</organism>
<keyword evidence="2" id="KW-1185">Reference proteome</keyword>
<reference evidence="1 2" key="1">
    <citation type="submission" date="2020-08" db="EMBL/GenBank/DDBJ databases">
        <title>Genomic Encyclopedia of Type Strains, Phase IV (KMG-IV): sequencing the most valuable type-strain genomes for metagenomic binning, comparative biology and taxonomic classification.</title>
        <authorList>
            <person name="Goeker M."/>
        </authorList>
    </citation>
    <scope>NUCLEOTIDE SEQUENCE [LARGE SCALE GENOMIC DNA]</scope>
    <source>
        <strain evidence="1 2">DSM 44197</strain>
    </source>
</reference>
<accession>A0A7W3QQM4</accession>
<evidence type="ECO:0000313" key="1">
    <source>
        <dbReference type="EMBL" id="MBA8955796.1"/>
    </source>
</evidence>
<dbReference type="RefSeq" id="WP_182847764.1">
    <property type="nucleotide sequence ID" value="NZ_BAAALP010000079.1"/>
</dbReference>
<proteinExistence type="predicted"/>
<name>A0A7W3QQM4_ACTNM</name>
<protein>
    <submittedName>
        <fullName evidence="1">Uncharacterized protein</fullName>
    </submittedName>
</protein>
<comment type="caution">
    <text evidence="1">The sequence shown here is derived from an EMBL/GenBank/DDBJ whole genome shotgun (WGS) entry which is preliminary data.</text>
</comment>